<dbReference type="AlphaFoldDB" id="T1J2X2"/>
<evidence type="ECO:0000256" key="10">
    <source>
        <dbReference type="ARBA" id="ARBA00023201"/>
    </source>
</evidence>
<evidence type="ECO:0000256" key="6">
    <source>
        <dbReference type="ARBA" id="ARBA00022989"/>
    </source>
</evidence>
<reference evidence="13" key="2">
    <citation type="submission" date="2015-02" db="UniProtKB">
        <authorList>
            <consortium name="EnsemblMetazoa"/>
        </authorList>
    </citation>
    <scope>IDENTIFICATION</scope>
</reference>
<dbReference type="PhylomeDB" id="T1J2X2"/>
<keyword evidence="9" id="KW-0472">Membrane</keyword>
<evidence type="ECO:0000256" key="1">
    <source>
        <dbReference type="ARBA" id="ARBA00004141"/>
    </source>
</evidence>
<comment type="similarity">
    <text evidence="2 12">Belongs to the amiloride-sensitive sodium channel (TC 1.A.6) family.</text>
</comment>
<comment type="subcellular location">
    <subcellularLocation>
        <location evidence="1">Membrane</location>
        <topology evidence="1">Multi-pass membrane protein</topology>
    </subcellularLocation>
</comment>
<proteinExistence type="inferred from homology"/>
<dbReference type="GO" id="GO:0005272">
    <property type="term" value="F:sodium channel activity"/>
    <property type="evidence" value="ECO:0007669"/>
    <property type="project" value="UniProtKB-KW"/>
</dbReference>
<keyword evidence="11 12" id="KW-0407">Ion channel</keyword>
<evidence type="ECO:0000256" key="3">
    <source>
        <dbReference type="ARBA" id="ARBA00022448"/>
    </source>
</evidence>
<keyword evidence="4 12" id="KW-0894">Sodium channel</keyword>
<accession>T1J2X2</accession>
<evidence type="ECO:0000256" key="4">
    <source>
        <dbReference type="ARBA" id="ARBA00022461"/>
    </source>
</evidence>
<evidence type="ECO:0000256" key="2">
    <source>
        <dbReference type="ARBA" id="ARBA00007193"/>
    </source>
</evidence>
<dbReference type="HOGENOM" id="CLU_1078958_0_0_1"/>
<keyword evidence="8 12" id="KW-0406">Ion transport</keyword>
<dbReference type="InterPro" id="IPR001873">
    <property type="entry name" value="ENaC"/>
</dbReference>
<evidence type="ECO:0000313" key="14">
    <source>
        <dbReference type="Proteomes" id="UP000014500"/>
    </source>
</evidence>
<dbReference type="EMBL" id="JH431812">
    <property type="status" value="NOT_ANNOTATED_CDS"/>
    <property type="molecule type" value="Genomic_DNA"/>
</dbReference>
<keyword evidence="14" id="KW-1185">Reference proteome</keyword>
<reference evidence="14" key="1">
    <citation type="submission" date="2011-05" db="EMBL/GenBank/DDBJ databases">
        <authorList>
            <person name="Richards S.R."/>
            <person name="Qu J."/>
            <person name="Jiang H."/>
            <person name="Jhangiani S.N."/>
            <person name="Agravi P."/>
            <person name="Goodspeed R."/>
            <person name="Gross S."/>
            <person name="Mandapat C."/>
            <person name="Jackson L."/>
            <person name="Mathew T."/>
            <person name="Pu L."/>
            <person name="Thornton R."/>
            <person name="Saada N."/>
            <person name="Wilczek-Boney K.B."/>
            <person name="Lee S."/>
            <person name="Kovar C."/>
            <person name="Wu Y."/>
            <person name="Scherer S.E."/>
            <person name="Worley K.C."/>
            <person name="Muzny D.M."/>
            <person name="Gibbs R."/>
        </authorList>
    </citation>
    <scope>NUCLEOTIDE SEQUENCE</scope>
    <source>
        <strain evidence="14">Brora</strain>
    </source>
</reference>
<dbReference type="GO" id="GO:0016020">
    <property type="term" value="C:membrane"/>
    <property type="evidence" value="ECO:0007669"/>
    <property type="project" value="UniProtKB-SubCell"/>
</dbReference>
<keyword evidence="6" id="KW-1133">Transmembrane helix</keyword>
<name>T1J2X2_STRMM</name>
<sequence length="258" mass="29894">MIRQVQFPFFAMIFQCQYAFQPTKCTGKNLSELQVDTIAGLCYIFKQHTEWRYTEKSTVFTVTFRNTPILLVVDLYTSTSPRILFSDKAYIFPNFATLLEISAVTIFKYISSDNKPYFVKEDIDECDDKIMNNQLKTLNFKCRLPYMNVSLPLCNSLEQVMKVEIKLQKLNFSRNQCLPCEQTKFDLKMEKFPDPDTSISLKMKTDTRIIVSEYFTYSLTTLVSEVGGSVGLFLGISLLSCTQFFREIIAKICNKYCV</sequence>
<dbReference type="EnsemblMetazoa" id="SMAR007924-RA">
    <property type="protein sequence ID" value="SMAR007924-PA"/>
    <property type="gene ID" value="SMAR007924"/>
</dbReference>
<evidence type="ECO:0000256" key="8">
    <source>
        <dbReference type="ARBA" id="ARBA00023065"/>
    </source>
</evidence>
<dbReference type="Proteomes" id="UP000014500">
    <property type="component" value="Unassembled WGS sequence"/>
</dbReference>
<protein>
    <submittedName>
        <fullName evidence="13">Uncharacterized protein</fullName>
    </submittedName>
</protein>
<evidence type="ECO:0000256" key="11">
    <source>
        <dbReference type="ARBA" id="ARBA00023303"/>
    </source>
</evidence>
<keyword evidence="3 12" id="KW-0813">Transport</keyword>
<dbReference type="Pfam" id="PF00858">
    <property type="entry name" value="ASC"/>
    <property type="match status" value="1"/>
</dbReference>
<evidence type="ECO:0000256" key="5">
    <source>
        <dbReference type="ARBA" id="ARBA00022692"/>
    </source>
</evidence>
<organism evidence="13 14">
    <name type="scientific">Strigamia maritima</name>
    <name type="common">European centipede</name>
    <name type="synonym">Geophilus maritimus</name>
    <dbReference type="NCBI Taxonomy" id="126957"/>
    <lineage>
        <taxon>Eukaryota</taxon>
        <taxon>Metazoa</taxon>
        <taxon>Ecdysozoa</taxon>
        <taxon>Arthropoda</taxon>
        <taxon>Myriapoda</taxon>
        <taxon>Chilopoda</taxon>
        <taxon>Pleurostigmophora</taxon>
        <taxon>Geophilomorpha</taxon>
        <taxon>Linotaeniidae</taxon>
        <taxon>Strigamia</taxon>
    </lineage>
</organism>
<evidence type="ECO:0000313" key="13">
    <source>
        <dbReference type="EnsemblMetazoa" id="SMAR007924-PA"/>
    </source>
</evidence>
<keyword evidence="5 12" id="KW-0812">Transmembrane</keyword>
<dbReference type="Gene3D" id="1.10.287.770">
    <property type="entry name" value="YojJ-like"/>
    <property type="match status" value="1"/>
</dbReference>
<evidence type="ECO:0000256" key="7">
    <source>
        <dbReference type="ARBA" id="ARBA00023053"/>
    </source>
</evidence>
<keyword evidence="7" id="KW-0915">Sodium</keyword>
<evidence type="ECO:0000256" key="12">
    <source>
        <dbReference type="RuleBase" id="RU000679"/>
    </source>
</evidence>
<evidence type="ECO:0000256" key="9">
    <source>
        <dbReference type="ARBA" id="ARBA00023136"/>
    </source>
</evidence>
<keyword evidence="10 12" id="KW-0739">Sodium transport</keyword>